<dbReference type="Pfam" id="PF00201">
    <property type="entry name" value="UDPGT"/>
    <property type="match status" value="1"/>
</dbReference>
<organism evidence="5">
    <name type="scientific">Fagopyrum tataricum</name>
    <name type="common">Tartarian buckwheat</name>
    <name type="synonym">Polygonum tataricum</name>
    <dbReference type="NCBI Taxonomy" id="62330"/>
    <lineage>
        <taxon>Eukaryota</taxon>
        <taxon>Viridiplantae</taxon>
        <taxon>Streptophyta</taxon>
        <taxon>Embryophyta</taxon>
        <taxon>Tracheophyta</taxon>
        <taxon>Spermatophyta</taxon>
        <taxon>Magnoliopsida</taxon>
        <taxon>eudicotyledons</taxon>
        <taxon>Gunneridae</taxon>
        <taxon>Pentapetalae</taxon>
        <taxon>Caryophyllales</taxon>
        <taxon>Polygonaceae</taxon>
        <taxon>Polygonoideae</taxon>
        <taxon>Fagopyreae</taxon>
        <taxon>Fagopyrum</taxon>
    </lineage>
</organism>
<dbReference type="GO" id="GO:0080044">
    <property type="term" value="F:quercetin 7-O-glucosyltransferase activity"/>
    <property type="evidence" value="ECO:0007669"/>
    <property type="project" value="TreeGrafter"/>
</dbReference>
<protein>
    <recommendedName>
        <fullName evidence="4">Glycosyltransferase</fullName>
        <ecNumber evidence="4">2.4.1.-</ecNumber>
    </recommendedName>
</protein>
<dbReference type="PANTHER" id="PTHR11926:SF870">
    <property type="entry name" value="UDP-GLYCOSYLTRANSFERASE 75B1"/>
    <property type="match status" value="1"/>
</dbReference>
<dbReference type="PROSITE" id="PS00375">
    <property type="entry name" value="UDPGT"/>
    <property type="match status" value="1"/>
</dbReference>
<evidence type="ECO:0000256" key="4">
    <source>
        <dbReference type="RuleBase" id="RU362057"/>
    </source>
</evidence>
<name>A0A6B7ENT6_FAGTA</name>
<keyword evidence="3" id="KW-0328">Glycosyltransferase</keyword>
<proteinExistence type="evidence at transcript level"/>
<reference evidence="5" key="1">
    <citation type="submission" date="2018-03" db="EMBL/GenBank/DDBJ databases">
        <title>Identification of two glycosyltransferase involved accumulation of rutin in Fagopyrum tataricum.</title>
        <authorList>
            <person name="Yin Q."/>
        </authorList>
    </citation>
    <scope>NUCLEOTIDE SEQUENCE</scope>
</reference>
<dbReference type="InterPro" id="IPR035595">
    <property type="entry name" value="UDP_glycos_trans_CS"/>
</dbReference>
<dbReference type="CDD" id="cd03784">
    <property type="entry name" value="GT1_Gtf-like"/>
    <property type="match status" value="1"/>
</dbReference>
<evidence type="ECO:0000313" key="5">
    <source>
        <dbReference type="EMBL" id="QAV53751.1"/>
    </source>
</evidence>
<accession>A0A6B7ENT6</accession>
<dbReference type="InterPro" id="IPR002213">
    <property type="entry name" value="UDP_glucos_trans"/>
</dbReference>
<keyword evidence="2 3" id="KW-0808">Transferase</keyword>
<evidence type="ECO:0000256" key="3">
    <source>
        <dbReference type="RuleBase" id="RU003718"/>
    </source>
</evidence>
<dbReference type="Gene3D" id="3.40.50.2000">
    <property type="entry name" value="Glycogen Phosphorylase B"/>
    <property type="match status" value="2"/>
</dbReference>
<dbReference type="EC" id="2.4.1.-" evidence="4"/>
<dbReference type="PANTHER" id="PTHR11926">
    <property type="entry name" value="GLUCOSYL/GLUCURONOSYL TRANSFERASES"/>
    <property type="match status" value="1"/>
</dbReference>
<comment type="similarity">
    <text evidence="1 3">Belongs to the UDP-glycosyltransferase family.</text>
</comment>
<dbReference type="FunFam" id="3.40.50.2000:FF:000019">
    <property type="entry name" value="Glycosyltransferase"/>
    <property type="match status" value="1"/>
</dbReference>
<dbReference type="SUPFAM" id="SSF53756">
    <property type="entry name" value="UDP-Glycosyltransferase/glycogen phosphorylase"/>
    <property type="match status" value="1"/>
</dbReference>
<sequence>MDAISKTDDKPPHIVLVAYPIQSHLNPALQFVGHLLNSGAHVTLTTTVAGAKRMNMSGGTTPAGLYFATISDGYDDGFKPISSSDKQASDVYMETFKRRGAETLSDLIAAGTASGVPPYTCVVYTILLSWVADVARRSNLPSALLWIQNAALLSIYYHYFNGYGDVIKNCDEKDPNWCLELPSLPPLHAKDLPSFLAPSNPYDFAEVSLKEQFDELEKNENPIVLVNTFDSLEHEIIESLKPYFKVSAVGPLLPRSFLEDVKKENSSGFRVDFFKKSKEDYVAWMDTQPNNSIVYVSFGSISVISKAQKEEIAAALLECKRPFLWVIRKDSDEEEEEIVSNFEELKEIGMIVPWCSQVEVLSHQAVGCFVTHCGWNSTLESLTSGVPVVAVPQWTDQLTNAKMLESVWATGVRVVVEGTAANEKVVGRNELTRCVEAVMESEEMRGNAKRWRELAFEAIKDGGSSDVNIREFVNEVWKTSKTRFDAGQEEL</sequence>
<evidence type="ECO:0000256" key="1">
    <source>
        <dbReference type="ARBA" id="ARBA00009995"/>
    </source>
</evidence>
<dbReference type="GO" id="GO:0080043">
    <property type="term" value="F:quercetin 3-O-glucosyltransferase activity"/>
    <property type="evidence" value="ECO:0007669"/>
    <property type="project" value="TreeGrafter"/>
</dbReference>
<dbReference type="EMBL" id="MH197426">
    <property type="protein sequence ID" value="QAV53751.1"/>
    <property type="molecule type" value="mRNA"/>
</dbReference>
<evidence type="ECO:0000256" key="2">
    <source>
        <dbReference type="ARBA" id="ARBA00022679"/>
    </source>
</evidence>
<dbReference type="AlphaFoldDB" id="A0A6B7ENT6"/>